<keyword evidence="1" id="KW-1133">Transmembrane helix</keyword>
<name>A0A2B4S5H2_STYPI</name>
<dbReference type="EMBL" id="LSMT01000195">
    <property type="protein sequence ID" value="PFX23808.1"/>
    <property type="molecule type" value="Genomic_DNA"/>
</dbReference>
<dbReference type="Proteomes" id="UP000225706">
    <property type="component" value="Unassembled WGS sequence"/>
</dbReference>
<keyword evidence="1" id="KW-0812">Transmembrane</keyword>
<dbReference type="OrthoDB" id="5984865at2759"/>
<proteinExistence type="predicted"/>
<accession>A0A2B4S5H2</accession>
<sequence length="143" mass="15605">MRHDKNHSSKDGFLLVAFVSTIFITCVDHGVTGDCDGPDEANMEPQHCTGYEIATHPVSTIVQCLDECLRLPHCDKLIFTGNGSESCKLLSTDGISTAFDARNLPQITGACAPTDMNIVRQFLLGTEDCPQPTSKKSNYPDDR</sequence>
<evidence type="ECO:0008006" key="4">
    <source>
        <dbReference type="Google" id="ProtNLM"/>
    </source>
</evidence>
<comment type="caution">
    <text evidence="2">The sequence shown here is derived from an EMBL/GenBank/DDBJ whole genome shotgun (WGS) entry which is preliminary data.</text>
</comment>
<dbReference type="AlphaFoldDB" id="A0A2B4S5H2"/>
<keyword evidence="3" id="KW-1185">Reference proteome</keyword>
<feature type="transmembrane region" description="Helical" evidence="1">
    <location>
        <begin position="12"/>
        <end position="31"/>
    </location>
</feature>
<organism evidence="2 3">
    <name type="scientific">Stylophora pistillata</name>
    <name type="common">Smooth cauliflower coral</name>
    <dbReference type="NCBI Taxonomy" id="50429"/>
    <lineage>
        <taxon>Eukaryota</taxon>
        <taxon>Metazoa</taxon>
        <taxon>Cnidaria</taxon>
        <taxon>Anthozoa</taxon>
        <taxon>Hexacorallia</taxon>
        <taxon>Scleractinia</taxon>
        <taxon>Astrocoeniina</taxon>
        <taxon>Pocilloporidae</taxon>
        <taxon>Stylophora</taxon>
    </lineage>
</organism>
<evidence type="ECO:0000256" key="1">
    <source>
        <dbReference type="SAM" id="Phobius"/>
    </source>
</evidence>
<gene>
    <name evidence="2" type="ORF">AWC38_SpisGene11632</name>
</gene>
<evidence type="ECO:0000313" key="3">
    <source>
        <dbReference type="Proteomes" id="UP000225706"/>
    </source>
</evidence>
<keyword evidence="1" id="KW-0472">Membrane</keyword>
<evidence type="ECO:0000313" key="2">
    <source>
        <dbReference type="EMBL" id="PFX23808.1"/>
    </source>
</evidence>
<reference evidence="3" key="1">
    <citation type="journal article" date="2017" name="bioRxiv">
        <title>Comparative analysis of the genomes of Stylophora pistillata and Acropora digitifera provides evidence for extensive differences between species of corals.</title>
        <authorList>
            <person name="Voolstra C.R."/>
            <person name="Li Y."/>
            <person name="Liew Y.J."/>
            <person name="Baumgarten S."/>
            <person name="Zoccola D."/>
            <person name="Flot J.-F."/>
            <person name="Tambutte S."/>
            <person name="Allemand D."/>
            <person name="Aranda M."/>
        </authorList>
    </citation>
    <scope>NUCLEOTIDE SEQUENCE [LARGE SCALE GENOMIC DNA]</scope>
</reference>
<protein>
    <recommendedName>
        <fullName evidence="4">Apple domain-containing protein</fullName>
    </recommendedName>
</protein>